<dbReference type="AlphaFoldDB" id="A0A7R9G878"/>
<dbReference type="EMBL" id="CAJPEX010000053">
    <property type="protein sequence ID" value="CAG0912848.1"/>
    <property type="molecule type" value="Genomic_DNA"/>
</dbReference>
<keyword evidence="4" id="KW-1185">Reference proteome</keyword>
<evidence type="ECO:0000256" key="1">
    <source>
        <dbReference type="SAM" id="MobiDB-lite"/>
    </source>
</evidence>
<proteinExistence type="predicted"/>
<sequence length="339" mass="36901">MKTHVPNLIIFYAGLPSVGDTTADLVKIPAHTGIKGILSGFVKNGRCQRRNGETTGEKPSCPSQSLASDDEAAGTPYWRNARRTEVTNEKIAPSQIRTQEPHSFRAPNSRIPEVELDLAAQKEERERRRIPNNDARGRNEVASERNNVAKVCSVVLVSGDPLRRSQRGQRGNSSVAAAALGGIYEKIIIVLWAVGGFGGTLVFLGALYLICRKRRRVTTTKQKKSGDGSANSNSTHHQSSCSDPPSKEDYSLVPAAFDRFKEQKSSPDIILQVGIADPGSFVLGNRITLTPKARLEAGDVKGKLIAKNCECLGVVRERITVTSGKTACCWKSFFLQEAE</sequence>
<keyword evidence="2" id="KW-0472">Membrane</keyword>
<keyword evidence="2" id="KW-1133">Transmembrane helix</keyword>
<organism evidence="3">
    <name type="scientific">Notodromas monacha</name>
    <dbReference type="NCBI Taxonomy" id="399045"/>
    <lineage>
        <taxon>Eukaryota</taxon>
        <taxon>Metazoa</taxon>
        <taxon>Ecdysozoa</taxon>
        <taxon>Arthropoda</taxon>
        <taxon>Crustacea</taxon>
        <taxon>Oligostraca</taxon>
        <taxon>Ostracoda</taxon>
        <taxon>Podocopa</taxon>
        <taxon>Podocopida</taxon>
        <taxon>Cypridocopina</taxon>
        <taxon>Cypridoidea</taxon>
        <taxon>Cyprididae</taxon>
        <taxon>Notodromas</taxon>
    </lineage>
</organism>
<feature type="region of interest" description="Disordered" evidence="1">
    <location>
        <begin position="122"/>
        <end position="141"/>
    </location>
</feature>
<evidence type="ECO:0000313" key="3">
    <source>
        <dbReference type="EMBL" id="CAD7272696.1"/>
    </source>
</evidence>
<evidence type="ECO:0000256" key="2">
    <source>
        <dbReference type="SAM" id="Phobius"/>
    </source>
</evidence>
<name>A0A7R9G878_9CRUS</name>
<gene>
    <name evidence="3" type="ORF">NMOB1V02_LOCUS618</name>
</gene>
<accession>A0A7R9G878</accession>
<feature type="region of interest" description="Disordered" evidence="1">
    <location>
        <begin position="220"/>
        <end position="249"/>
    </location>
</feature>
<feature type="region of interest" description="Disordered" evidence="1">
    <location>
        <begin position="48"/>
        <end position="75"/>
    </location>
</feature>
<dbReference type="EMBL" id="OA882090">
    <property type="protein sequence ID" value="CAD7272696.1"/>
    <property type="molecule type" value="Genomic_DNA"/>
</dbReference>
<feature type="compositionally biased region" description="Polar residues" evidence="1">
    <location>
        <begin position="228"/>
        <end position="243"/>
    </location>
</feature>
<protein>
    <submittedName>
        <fullName evidence="3">Uncharacterized protein</fullName>
    </submittedName>
</protein>
<evidence type="ECO:0000313" key="4">
    <source>
        <dbReference type="Proteomes" id="UP000678499"/>
    </source>
</evidence>
<feature type="transmembrane region" description="Helical" evidence="2">
    <location>
        <begin position="189"/>
        <end position="211"/>
    </location>
</feature>
<dbReference type="Proteomes" id="UP000678499">
    <property type="component" value="Unassembled WGS sequence"/>
</dbReference>
<feature type="region of interest" description="Disordered" evidence="1">
    <location>
        <begin position="88"/>
        <end position="111"/>
    </location>
</feature>
<keyword evidence="2" id="KW-0812">Transmembrane</keyword>
<reference evidence="3" key="1">
    <citation type="submission" date="2020-11" db="EMBL/GenBank/DDBJ databases">
        <authorList>
            <person name="Tran Van P."/>
        </authorList>
    </citation>
    <scope>NUCLEOTIDE SEQUENCE</scope>
</reference>